<accession>A0A5C8PNJ2</accession>
<dbReference type="OrthoDB" id="9805674at2"/>
<name>A0A5C8PNJ2_9HYPH</name>
<dbReference type="Pfam" id="PF13672">
    <property type="entry name" value="PP2C_2"/>
    <property type="match status" value="1"/>
</dbReference>
<keyword evidence="3" id="KW-1185">Reference proteome</keyword>
<dbReference type="InterPro" id="IPR036457">
    <property type="entry name" value="PPM-type-like_dom_sf"/>
</dbReference>
<dbReference type="SUPFAM" id="SSF81606">
    <property type="entry name" value="PP2C-like"/>
    <property type="match status" value="1"/>
</dbReference>
<evidence type="ECO:0000313" key="2">
    <source>
        <dbReference type="EMBL" id="TXL76342.1"/>
    </source>
</evidence>
<proteinExistence type="predicted"/>
<feature type="domain" description="PPM-type phosphatase" evidence="1">
    <location>
        <begin position="20"/>
        <end position="255"/>
    </location>
</feature>
<dbReference type="RefSeq" id="WP_147847152.1">
    <property type="nucleotide sequence ID" value="NZ_VDUZ01000011.1"/>
</dbReference>
<reference evidence="2 3" key="1">
    <citation type="submission" date="2019-06" db="EMBL/GenBank/DDBJ databases">
        <title>New taxonomy in bacterial strain CC-CFT640, isolated from vineyard.</title>
        <authorList>
            <person name="Lin S.-Y."/>
            <person name="Tsai C.-F."/>
            <person name="Young C.-C."/>
        </authorList>
    </citation>
    <scope>NUCLEOTIDE SEQUENCE [LARGE SCALE GENOMIC DNA]</scope>
    <source>
        <strain evidence="2 3">CC-CFT640</strain>
    </source>
</reference>
<dbReference type="InterPro" id="IPR001932">
    <property type="entry name" value="PPM-type_phosphatase-like_dom"/>
</dbReference>
<evidence type="ECO:0000259" key="1">
    <source>
        <dbReference type="Pfam" id="PF13672"/>
    </source>
</evidence>
<protein>
    <submittedName>
        <fullName evidence="2">Protein phosphatase 2C domain-containing protein</fullName>
    </submittedName>
</protein>
<comment type="caution">
    <text evidence="2">The sequence shown here is derived from an EMBL/GenBank/DDBJ whole genome shotgun (WGS) entry which is preliminary data.</text>
</comment>
<dbReference type="EMBL" id="VDUZ01000011">
    <property type="protein sequence ID" value="TXL76342.1"/>
    <property type="molecule type" value="Genomic_DNA"/>
</dbReference>
<dbReference type="Proteomes" id="UP000321638">
    <property type="component" value="Unassembled WGS sequence"/>
</dbReference>
<organism evidence="2 3">
    <name type="scientific">Vineibacter terrae</name>
    <dbReference type="NCBI Taxonomy" id="2586908"/>
    <lineage>
        <taxon>Bacteria</taxon>
        <taxon>Pseudomonadati</taxon>
        <taxon>Pseudomonadota</taxon>
        <taxon>Alphaproteobacteria</taxon>
        <taxon>Hyphomicrobiales</taxon>
        <taxon>Vineibacter</taxon>
    </lineage>
</organism>
<dbReference type="AlphaFoldDB" id="A0A5C8PNJ2"/>
<sequence>MADTMMVNGTAWSLGGASVRGAAHVRRGQPNQDAVGWVPPVAGAEVTGAFAAAVSDGHGGAAYYRSEVGARLAVEVAKAALGRFLEAPLPSDDAGPLVAEILATWRQAVMHDLAGNPVESDWVESEQEKLLPYGATLAAVAIRPDWLMALQIGDGDMLFGYPDGRVERPLPNDEGLFGEQTYSLCLDNAAERFRVRTRRRIEGQPWPDFVMLSTDGVSKSFADERTFLSIARDYRTSVRKIGLRGVLDQLEKWLSDVSHRGSGDDVTLCLAVGAPSAAPAAAAPAEERAPETSV</sequence>
<evidence type="ECO:0000313" key="3">
    <source>
        <dbReference type="Proteomes" id="UP000321638"/>
    </source>
</evidence>
<gene>
    <name evidence="2" type="ORF">FHP25_11870</name>
</gene>
<dbReference type="Gene3D" id="3.60.40.10">
    <property type="entry name" value="PPM-type phosphatase domain"/>
    <property type="match status" value="1"/>
</dbReference>